<reference evidence="1" key="1">
    <citation type="submission" date="2021-06" db="EMBL/GenBank/DDBJ databases">
        <authorList>
            <person name="Kallberg Y."/>
            <person name="Tangrot J."/>
            <person name="Rosling A."/>
        </authorList>
    </citation>
    <scope>NUCLEOTIDE SEQUENCE</scope>
    <source>
        <strain evidence="1">FL966</strain>
    </source>
</reference>
<comment type="caution">
    <text evidence="1">The sequence shown here is derived from an EMBL/GenBank/DDBJ whole genome shotgun (WGS) entry which is preliminary data.</text>
</comment>
<organism evidence="1 2">
    <name type="scientific">Cetraspora pellucida</name>
    <dbReference type="NCBI Taxonomy" id="1433469"/>
    <lineage>
        <taxon>Eukaryota</taxon>
        <taxon>Fungi</taxon>
        <taxon>Fungi incertae sedis</taxon>
        <taxon>Mucoromycota</taxon>
        <taxon>Glomeromycotina</taxon>
        <taxon>Glomeromycetes</taxon>
        <taxon>Diversisporales</taxon>
        <taxon>Gigasporaceae</taxon>
        <taxon>Cetraspora</taxon>
    </lineage>
</organism>
<proteinExistence type="predicted"/>
<sequence>MEYSFISQQTFDDLIKKYNLAPNKREKVLINQEKLQQIKEVLLNLTTTKLYTS</sequence>
<dbReference type="EMBL" id="CAJVQA010022039">
    <property type="protein sequence ID" value="CAG8771781.1"/>
    <property type="molecule type" value="Genomic_DNA"/>
</dbReference>
<dbReference type="AlphaFoldDB" id="A0A9N9J9P6"/>
<gene>
    <name evidence="1" type="ORF">CPELLU_LOCUS15915</name>
</gene>
<protein>
    <submittedName>
        <fullName evidence="1">7169_t:CDS:1</fullName>
    </submittedName>
</protein>
<keyword evidence="2" id="KW-1185">Reference proteome</keyword>
<evidence type="ECO:0000313" key="2">
    <source>
        <dbReference type="Proteomes" id="UP000789759"/>
    </source>
</evidence>
<accession>A0A9N9J9P6</accession>
<evidence type="ECO:0000313" key="1">
    <source>
        <dbReference type="EMBL" id="CAG8771781.1"/>
    </source>
</evidence>
<dbReference type="Proteomes" id="UP000789759">
    <property type="component" value="Unassembled WGS sequence"/>
</dbReference>
<feature type="non-terminal residue" evidence="1">
    <location>
        <position position="53"/>
    </location>
</feature>
<name>A0A9N9J9P6_9GLOM</name>